<proteinExistence type="predicted"/>
<dbReference type="HOGENOM" id="CLU_3187193_0_0_10"/>
<protein>
    <submittedName>
        <fullName evidence="1">Uncharacterized protein</fullName>
    </submittedName>
</protein>
<dbReference type="EMBL" id="AWUW01000141">
    <property type="protein sequence ID" value="ERJ64057.1"/>
    <property type="molecule type" value="Genomic_DNA"/>
</dbReference>
<reference evidence="1 2" key="1">
    <citation type="submission" date="2013-06" db="EMBL/GenBank/DDBJ databases">
        <authorList>
            <person name="Weinstock G."/>
            <person name="Sodergren E."/>
            <person name="Lobos E.A."/>
            <person name="Fulton L."/>
            <person name="Fulton R."/>
            <person name="Courtney L."/>
            <person name="Fronick C."/>
            <person name="O'Laughlin M."/>
            <person name="Godfrey J."/>
            <person name="Wilson R.M."/>
            <person name="Miner T."/>
            <person name="Farmer C."/>
            <person name="Delehaunty K."/>
            <person name="Cordes M."/>
            <person name="Minx P."/>
            <person name="Tomlinson C."/>
            <person name="Chen J."/>
            <person name="Wollam A."/>
            <person name="Pepin K.H."/>
            <person name="Bhonagiri V."/>
            <person name="Zhang X."/>
            <person name="Warren W."/>
            <person name="Mitreva M."/>
            <person name="Mardis E.R."/>
            <person name="Wilson R.K."/>
        </authorList>
    </citation>
    <scope>NUCLEOTIDE SEQUENCE [LARGE SCALE GENOMIC DNA]</scope>
    <source>
        <strain evidence="1 2">F0570</strain>
    </source>
</reference>
<accession>A0A0E2LN13</accession>
<evidence type="ECO:0000313" key="2">
    <source>
        <dbReference type="Proteomes" id="UP000016630"/>
    </source>
</evidence>
<comment type="caution">
    <text evidence="1">The sequence shown here is derived from an EMBL/GenBank/DDBJ whole genome shotgun (WGS) entry which is preliminary data.</text>
</comment>
<dbReference type="AlphaFoldDB" id="A0A0E2LN13"/>
<sequence length="46" mass="5342">MRFAKKPWPHSFLSQTGMKSKYFGAECLVNEKNIGTLRPLRLVFIT</sequence>
<evidence type="ECO:0000313" key="1">
    <source>
        <dbReference type="EMBL" id="ERJ64057.1"/>
    </source>
</evidence>
<dbReference type="Proteomes" id="UP000016630">
    <property type="component" value="Unassembled WGS sequence"/>
</dbReference>
<organism evidence="1 2">
    <name type="scientific">Porphyromonas gingivalis F0570</name>
    <dbReference type="NCBI Taxonomy" id="1227271"/>
    <lineage>
        <taxon>Bacteria</taxon>
        <taxon>Pseudomonadati</taxon>
        <taxon>Bacteroidota</taxon>
        <taxon>Bacteroidia</taxon>
        <taxon>Bacteroidales</taxon>
        <taxon>Porphyromonadaceae</taxon>
        <taxon>Porphyromonas</taxon>
    </lineage>
</organism>
<gene>
    <name evidence="1" type="ORF">HMPREF1555_02062</name>
</gene>
<name>A0A0E2LN13_PORGN</name>